<dbReference type="PANTHER" id="PTHR30294:SF29">
    <property type="entry name" value="MULTIDRUG ABC TRANSPORTER PERMEASE YBHS-RELATED"/>
    <property type="match status" value="1"/>
</dbReference>
<evidence type="ECO:0000256" key="5">
    <source>
        <dbReference type="ARBA" id="ARBA00023136"/>
    </source>
</evidence>
<evidence type="ECO:0000256" key="6">
    <source>
        <dbReference type="SAM" id="Phobius"/>
    </source>
</evidence>
<comment type="subcellular location">
    <subcellularLocation>
        <location evidence="1">Cell membrane</location>
        <topology evidence="1">Multi-pass membrane protein</topology>
    </subcellularLocation>
</comment>
<dbReference type="GO" id="GO:0140359">
    <property type="term" value="F:ABC-type transporter activity"/>
    <property type="evidence" value="ECO:0007669"/>
    <property type="project" value="InterPro"/>
</dbReference>
<keyword evidence="4 6" id="KW-1133">Transmembrane helix</keyword>
<dbReference type="Pfam" id="PF12679">
    <property type="entry name" value="ABC2_membrane_2"/>
    <property type="match status" value="1"/>
</dbReference>
<keyword evidence="8" id="KW-1185">Reference proteome</keyword>
<protein>
    <submittedName>
        <fullName evidence="7">ABC transporter permease</fullName>
    </submittedName>
</protein>
<gene>
    <name evidence="7" type="ORF">TPSD3_11815</name>
</gene>
<keyword evidence="2" id="KW-1003">Cell membrane</keyword>
<keyword evidence="5 6" id="KW-0472">Membrane</keyword>
<dbReference type="RefSeq" id="WP_086488757.1">
    <property type="nucleotide sequence ID" value="NZ_MSLT01000018.1"/>
</dbReference>
<reference evidence="7 8" key="1">
    <citation type="submission" date="2016-12" db="EMBL/GenBank/DDBJ databases">
        <title>Thioflexothrix psekupsii D3 genome sequencing and assembly.</title>
        <authorList>
            <person name="Fomenkov A."/>
            <person name="Vincze T."/>
            <person name="Grabovich M."/>
            <person name="Anton B.P."/>
            <person name="Dubinina G."/>
            <person name="Orlova M."/>
            <person name="Belousova E."/>
            <person name="Roberts R.J."/>
        </authorList>
    </citation>
    <scope>NUCLEOTIDE SEQUENCE [LARGE SCALE GENOMIC DNA]</scope>
    <source>
        <strain evidence="7">D3</strain>
    </source>
</reference>
<feature type="transmembrane region" description="Helical" evidence="6">
    <location>
        <begin position="57"/>
        <end position="75"/>
    </location>
</feature>
<proteinExistence type="predicted"/>
<evidence type="ECO:0000256" key="2">
    <source>
        <dbReference type="ARBA" id="ARBA00022475"/>
    </source>
</evidence>
<evidence type="ECO:0000256" key="1">
    <source>
        <dbReference type="ARBA" id="ARBA00004651"/>
    </source>
</evidence>
<sequence>MNPAIGVIFRRELYSYFSTPIAYVFIVIFLLLSGIFTFYLGNFFLRGQADLMPFFMFHPWLYLFLIPALSMRLWAEERKSGSIELLLTLPITVTSAVIGKYLAAWAFTAIALFLTFPIWITVNYLGNPDNMIILAGYFGSLLMAGAFLAIGSCISAITKNQVIAFIITVVVCLAFILSGYPLVLDFFSSWTPAIIVDTISSFSFLTHFDAIGKGVIDVRNLIYFASLIAFWLFATVVLIEMKKAD</sequence>
<evidence type="ECO:0000313" key="7">
    <source>
        <dbReference type="EMBL" id="OUD13306.1"/>
    </source>
</evidence>
<name>A0A251X6D6_9GAMM</name>
<organism evidence="7 8">
    <name type="scientific">Thioflexithrix psekupsensis</name>
    <dbReference type="NCBI Taxonomy" id="1570016"/>
    <lineage>
        <taxon>Bacteria</taxon>
        <taxon>Pseudomonadati</taxon>
        <taxon>Pseudomonadota</taxon>
        <taxon>Gammaproteobacteria</taxon>
        <taxon>Thiotrichales</taxon>
        <taxon>Thioflexithrix</taxon>
    </lineage>
</organism>
<evidence type="ECO:0000256" key="4">
    <source>
        <dbReference type="ARBA" id="ARBA00022989"/>
    </source>
</evidence>
<feature type="transmembrane region" description="Helical" evidence="6">
    <location>
        <begin position="162"/>
        <end position="183"/>
    </location>
</feature>
<dbReference type="InterPro" id="IPR051449">
    <property type="entry name" value="ABC-2_transporter_component"/>
</dbReference>
<keyword evidence="3 6" id="KW-0812">Transmembrane</keyword>
<evidence type="ECO:0000256" key="3">
    <source>
        <dbReference type="ARBA" id="ARBA00022692"/>
    </source>
</evidence>
<dbReference type="EMBL" id="MSLT01000018">
    <property type="protein sequence ID" value="OUD13306.1"/>
    <property type="molecule type" value="Genomic_DNA"/>
</dbReference>
<feature type="transmembrane region" description="Helical" evidence="6">
    <location>
        <begin position="132"/>
        <end position="150"/>
    </location>
</feature>
<comment type="caution">
    <text evidence="7">The sequence shown here is derived from an EMBL/GenBank/DDBJ whole genome shotgun (WGS) entry which is preliminary data.</text>
</comment>
<dbReference type="GO" id="GO:0005886">
    <property type="term" value="C:plasma membrane"/>
    <property type="evidence" value="ECO:0007669"/>
    <property type="project" value="UniProtKB-SubCell"/>
</dbReference>
<dbReference type="OrthoDB" id="9794512at2"/>
<feature type="transmembrane region" description="Helical" evidence="6">
    <location>
        <begin position="87"/>
        <end position="120"/>
    </location>
</feature>
<dbReference type="PANTHER" id="PTHR30294">
    <property type="entry name" value="MEMBRANE COMPONENT OF ABC TRANSPORTER YHHJ-RELATED"/>
    <property type="match status" value="1"/>
</dbReference>
<accession>A0A251X6D6</accession>
<dbReference type="AlphaFoldDB" id="A0A251X6D6"/>
<feature type="transmembrane region" description="Helical" evidence="6">
    <location>
        <begin position="21"/>
        <end position="45"/>
    </location>
</feature>
<dbReference type="Proteomes" id="UP000194798">
    <property type="component" value="Unassembled WGS sequence"/>
</dbReference>
<feature type="transmembrane region" description="Helical" evidence="6">
    <location>
        <begin position="220"/>
        <end position="239"/>
    </location>
</feature>
<evidence type="ECO:0000313" key="8">
    <source>
        <dbReference type="Proteomes" id="UP000194798"/>
    </source>
</evidence>